<proteinExistence type="predicted"/>
<keyword evidence="2" id="KW-1185">Reference proteome</keyword>
<accession>A0ABR1ASA2</accession>
<gene>
    <name evidence="1" type="ORF">RUM44_009210</name>
</gene>
<protein>
    <submittedName>
        <fullName evidence="1">Uncharacterized protein</fullName>
    </submittedName>
</protein>
<dbReference type="Proteomes" id="UP001359485">
    <property type="component" value="Unassembled WGS sequence"/>
</dbReference>
<evidence type="ECO:0000313" key="1">
    <source>
        <dbReference type="EMBL" id="KAK6626733.1"/>
    </source>
</evidence>
<comment type="caution">
    <text evidence="1">The sequence shown here is derived from an EMBL/GenBank/DDBJ whole genome shotgun (WGS) entry which is preliminary data.</text>
</comment>
<evidence type="ECO:0000313" key="2">
    <source>
        <dbReference type="Proteomes" id="UP001359485"/>
    </source>
</evidence>
<feature type="non-terminal residue" evidence="1">
    <location>
        <position position="1"/>
    </location>
</feature>
<dbReference type="EMBL" id="JAWJWF010000045">
    <property type="protein sequence ID" value="KAK6626733.1"/>
    <property type="molecule type" value="Genomic_DNA"/>
</dbReference>
<organism evidence="1 2">
    <name type="scientific">Polyplax serrata</name>
    <name type="common">Common mouse louse</name>
    <dbReference type="NCBI Taxonomy" id="468196"/>
    <lineage>
        <taxon>Eukaryota</taxon>
        <taxon>Metazoa</taxon>
        <taxon>Ecdysozoa</taxon>
        <taxon>Arthropoda</taxon>
        <taxon>Hexapoda</taxon>
        <taxon>Insecta</taxon>
        <taxon>Pterygota</taxon>
        <taxon>Neoptera</taxon>
        <taxon>Paraneoptera</taxon>
        <taxon>Psocodea</taxon>
        <taxon>Troctomorpha</taxon>
        <taxon>Phthiraptera</taxon>
        <taxon>Anoplura</taxon>
        <taxon>Polyplacidae</taxon>
        <taxon>Polyplax</taxon>
    </lineage>
</organism>
<sequence>IIPLHVLPDLPMDHSISGGIPDSATEIFLEDHYFVKVVLIEDGQTDNDNSFSSIKLCPKFWEHLLLSIQHSCHQLEADGLRQ</sequence>
<reference evidence="1 2" key="1">
    <citation type="submission" date="2023-09" db="EMBL/GenBank/DDBJ databases">
        <title>Genomes of two closely related lineages of the louse Polyplax serrata with different host specificities.</title>
        <authorList>
            <person name="Martinu J."/>
            <person name="Tarabai H."/>
            <person name="Stefka J."/>
            <person name="Hypsa V."/>
        </authorList>
    </citation>
    <scope>NUCLEOTIDE SEQUENCE [LARGE SCALE GENOMIC DNA]</scope>
    <source>
        <strain evidence="1">98ZLc_SE</strain>
    </source>
</reference>
<name>A0ABR1ASA2_POLSC</name>